<feature type="region of interest" description="Disordered" evidence="4">
    <location>
        <begin position="257"/>
        <end position="284"/>
    </location>
</feature>
<dbReference type="InterPro" id="IPR003593">
    <property type="entry name" value="AAA+_ATPase"/>
</dbReference>
<organism evidence="6 7">
    <name type="scientific">Novosphingobium pentaromativorans US6-1</name>
    <dbReference type="NCBI Taxonomy" id="1088721"/>
    <lineage>
        <taxon>Bacteria</taxon>
        <taxon>Pseudomonadati</taxon>
        <taxon>Pseudomonadota</taxon>
        <taxon>Alphaproteobacteria</taxon>
        <taxon>Sphingomonadales</taxon>
        <taxon>Sphingomonadaceae</taxon>
        <taxon>Novosphingobium</taxon>
    </lineage>
</organism>
<comment type="caution">
    <text evidence="6">The sequence shown here is derived from an EMBL/GenBank/DDBJ whole genome shotgun (WGS) entry which is preliminary data.</text>
</comment>
<name>G6EJJ1_9SPHN</name>
<dbReference type="PANTHER" id="PTHR30050:SF4">
    <property type="entry name" value="ATP-BINDING PROTEIN RV3427C IN INSERTION SEQUENCE-RELATED"/>
    <property type="match status" value="1"/>
</dbReference>
<dbReference type="GO" id="GO:0006260">
    <property type="term" value="P:DNA replication"/>
    <property type="evidence" value="ECO:0007669"/>
    <property type="project" value="TreeGrafter"/>
</dbReference>
<keyword evidence="3" id="KW-0067">ATP-binding</keyword>
<evidence type="ECO:0000313" key="6">
    <source>
        <dbReference type="EMBL" id="EHJ58518.1"/>
    </source>
</evidence>
<gene>
    <name evidence="6" type="ORF">NSU_4512</name>
</gene>
<reference evidence="6 7" key="1">
    <citation type="journal article" date="2012" name="J. Bacteriol.">
        <title>Genome sequence of benzo(a)pyrene-degrading bacterium Novosphingobium pentaromativorans US6-1.</title>
        <authorList>
            <person name="Luo Y.R."/>
            <person name="Kang S.G."/>
            <person name="Kim S.J."/>
            <person name="Kim M.R."/>
            <person name="Li N."/>
            <person name="Lee J.H."/>
            <person name="Kwon K.K."/>
        </authorList>
    </citation>
    <scope>NUCLEOTIDE SEQUENCE [LARGE SCALE GENOMIC DNA]</scope>
    <source>
        <strain evidence="6 7">US6-1</strain>
    </source>
</reference>
<dbReference type="PATRIC" id="fig|1088721.3.peg.4441"/>
<dbReference type="Gene3D" id="3.40.50.300">
    <property type="entry name" value="P-loop containing nucleotide triphosphate hydrolases"/>
    <property type="match status" value="1"/>
</dbReference>
<dbReference type="PANTHER" id="PTHR30050">
    <property type="entry name" value="CHROMOSOMAL REPLICATION INITIATOR PROTEIN DNAA"/>
    <property type="match status" value="1"/>
</dbReference>
<dbReference type="eggNOG" id="COG1484">
    <property type="taxonomic scope" value="Bacteria"/>
</dbReference>
<dbReference type="InterPro" id="IPR027417">
    <property type="entry name" value="P-loop_NTPase"/>
</dbReference>
<dbReference type="Proteomes" id="UP000004030">
    <property type="component" value="Unassembled WGS sequence"/>
</dbReference>
<dbReference type="CDD" id="cd00009">
    <property type="entry name" value="AAA"/>
    <property type="match status" value="1"/>
</dbReference>
<dbReference type="GO" id="GO:0005524">
    <property type="term" value="F:ATP binding"/>
    <property type="evidence" value="ECO:0007669"/>
    <property type="project" value="UniProtKB-KW"/>
</dbReference>
<keyword evidence="2" id="KW-0547">Nucleotide-binding</keyword>
<dbReference type="PIRSF" id="PIRSF003073">
    <property type="entry name" value="DNAC_TnpB_IstB"/>
    <property type="match status" value="1"/>
</dbReference>
<evidence type="ECO:0000256" key="1">
    <source>
        <dbReference type="ARBA" id="ARBA00008059"/>
    </source>
</evidence>
<dbReference type="AlphaFoldDB" id="G6EJJ1"/>
<feature type="domain" description="AAA+ ATPase" evidence="5">
    <location>
        <begin position="105"/>
        <end position="240"/>
    </location>
</feature>
<proteinExistence type="inferred from homology"/>
<evidence type="ECO:0000256" key="2">
    <source>
        <dbReference type="ARBA" id="ARBA00022741"/>
    </source>
</evidence>
<accession>G6EJJ1</accession>
<evidence type="ECO:0000256" key="4">
    <source>
        <dbReference type="SAM" id="MobiDB-lite"/>
    </source>
</evidence>
<dbReference type="NCBIfam" id="NF038214">
    <property type="entry name" value="IS21_help_AAA"/>
    <property type="match status" value="1"/>
</dbReference>
<protein>
    <submittedName>
        <fullName evidence="6">IstB transposition helper protein</fullName>
    </submittedName>
</protein>
<dbReference type="Pfam" id="PF01695">
    <property type="entry name" value="IstB_IS21"/>
    <property type="match status" value="1"/>
</dbReference>
<dbReference type="InterPro" id="IPR047661">
    <property type="entry name" value="IstB"/>
</dbReference>
<dbReference type="SUPFAM" id="SSF52540">
    <property type="entry name" value="P-loop containing nucleoside triphosphate hydrolases"/>
    <property type="match status" value="1"/>
</dbReference>
<dbReference type="EMBL" id="AGFM01000076">
    <property type="protein sequence ID" value="EHJ58518.1"/>
    <property type="molecule type" value="Genomic_DNA"/>
</dbReference>
<evidence type="ECO:0000256" key="3">
    <source>
        <dbReference type="ARBA" id="ARBA00022840"/>
    </source>
</evidence>
<dbReference type="RefSeq" id="WP_007015420.1">
    <property type="nucleotide sequence ID" value="NZ_AGFM01000076.1"/>
</dbReference>
<dbReference type="InterPro" id="IPR028350">
    <property type="entry name" value="DNAC/IstB-like"/>
</dbReference>
<dbReference type="KEGG" id="npn:JI59_23020"/>
<dbReference type="InterPro" id="IPR002611">
    <property type="entry name" value="IstB_ATP-bd"/>
</dbReference>
<dbReference type="SMART" id="SM00382">
    <property type="entry name" value="AAA"/>
    <property type="match status" value="1"/>
</dbReference>
<dbReference type="OrthoDB" id="8150723at2"/>
<evidence type="ECO:0000259" key="5">
    <source>
        <dbReference type="SMART" id="SM00382"/>
    </source>
</evidence>
<keyword evidence="7" id="KW-1185">Reference proteome</keyword>
<comment type="similarity">
    <text evidence="1">Belongs to the IS21/IS1162 putative ATP-binding protein family.</text>
</comment>
<sequence>MNGMAPSARVDSIRRSLVNLKMPRALEILDATLRRIEQGQIDGIEALDELLGEELSLRENRRIKAALRMARLPVVKTLAGYDFSFQPSLDRNRILALAGLDFIERAEVVHLLGPPGTGKSHIATALAVEAVRAGKAVYFIPLADLIAQLTKAEREGTLREKIRFLARASLLVVDEIGYLPVTPGGANLFFQLVNARYEKGAMILTSNRGFAEWGDVFGDPVVATALLDRLLHHAVVVQIEGSSYRMREHAALVPENVRNGAAFNPPPKRRGRPPTKGKSDHEYG</sequence>
<evidence type="ECO:0000313" key="7">
    <source>
        <dbReference type="Proteomes" id="UP000004030"/>
    </source>
</evidence>